<reference evidence="6 7" key="1">
    <citation type="submission" date="2018-08" db="EMBL/GenBank/DDBJ databases">
        <title>Fibrisoma montanum sp. nov., isolated from Danxia mountain soil.</title>
        <authorList>
            <person name="Huang Y."/>
        </authorList>
    </citation>
    <scope>NUCLEOTIDE SEQUENCE [LARGE SCALE GENOMIC DNA]</scope>
    <source>
        <strain evidence="6 7">HYT19</strain>
    </source>
</reference>
<proteinExistence type="inferred from homology"/>
<dbReference type="OrthoDB" id="9785745at2"/>
<dbReference type="InterPro" id="IPR000847">
    <property type="entry name" value="LysR_HTH_N"/>
</dbReference>
<evidence type="ECO:0000256" key="2">
    <source>
        <dbReference type="ARBA" id="ARBA00023015"/>
    </source>
</evidence>
<dbReference type="PANTHER" id="PTHR30126:SF39">
    <property type="entry name" value="HTH-TYPE TRANSCRIPTIONAL REGULATOR CYSL"/>
    <property type="match status" value="1"/>
</dbReference>
<keyword evidence="4" id="KW-0804">Transcription</keyword>
<dbReference type="EMBL" id="QXED01000011">
    <property type="protein sequence ID" value="RIV18411.1"/>
    <property type="molecule type" value="Genomic_DNA"/>
</dbReference>
<sequence length="308" mass="34786">MLDFRLKVFYTVAKRLSFTKAAAELFITQPAVSKHIHELEQQLSTALFERKGNQISLTPAGQITLRHAETILATYRQLEYDLNALKGQYAGLLRLGASSTVAQYVIPPVLARFHQQYADVNVSLLNGNTQQIEHELLNKDIELGIVEGRTRHHDIRYTSFVQDEIVLVVRADHPLAGRDEISLDELKAQPLLLRERGSGTLEVIEYALRQVGVRLTDLTVEMYLGSTESIKAYLTQSPCLALVSVYAVKNELQAGVLRVLDVQGLTIRRDFYAIQLQGANEQLAETFLRFARRHYADLTQPGMRKNAR</sequence>
<dbReference type="CDD" id="cd08420">
    <property type="entry name" value="PBP2_CysL_like"/>
    <property type="match status" value="1"/>
</dbReference>
<evidence type="ECO:0000256" key="3">
    <source>
        <dbReference type="ARBA" id="ARBA00023125"/>
    </source>
</evidence>
<dbReference type="Pfam" id="PF00126">
    <property type="entry name" value="HTH_1"/>
    <property type="match status" value="1"/>
</dbReference>
<dbReference type="Pfam" id="PF03466">
    <property type="entry name" value="LysR_substrate"/>
    <property type="match status" value="1"/>
</dbReference>
<evidence type="ECO:0000256" key="4">
    <source>
        <dbReference type="ARBA" id="ARBA00023163"/>
    </source>
</evidence>
<keyword evidence="2" id="KW-0805">Transcription regulation</keyword>
<dbReference type="SUPFAM" id="SSF46785">
    <property type="entry name" value="Winged helix' DNA-binding domain"/>
    <property type="match status" value="1"/>
</dbReference>
<evidence type="ECO:0000259" key="5">
    <source>
        <dbReference type="PROSITE" id="PS50931"/>
    </source>
</evidence>
<dbReference type="GO" id="GO:0003700">
    <property type="term" value="F:DNA-binding transcription factor activity"/>
    <property type="evidence" value="ECO:0007669"/>
    <property type="project" value="InterPro"/>
</dbReference>
<dbReference type="PROSITE" id="PS50931">
    <property type="entry name" value="HTH_LYSR"/>
    <property type="match status" value="1"/>
</dbReference>
<dbReference type="InterPro" id="IPR005119">
    <property type="entry name" value="LysR_subst-bd"/>
</dbReference>
<dbReference type="InterPro" id="IPR036390">
    <property type="entry name" value="WH_DNA-bd_sf"/>
</dbReference>
<dbReference type="PANTHER" id="PTHR30126">
    <property type="entry name" value="HTH-TYPE TRANSCRIPTIONAL REGULATOR"/>
    <property type="match status" value="1"/>
</dbReference>
<dbReference type="Gene3D" id="3.40.190.290">
    <property type="match status" value="1"/>
</dbReference>
<dbReference type="RefSeq" id="WP_119671045.1">
    <property type="nucleotide sequence ID" value="NZ_QXED01000011.1"/>
</dbReference>
<dbReference type="Proteomes" id="UP000283523">
    <property type="component" value="Unassembled WGS sequence"/>
</dbReference>
<keyword evidence="3" id="KW-0238">DNA-binding</keyword>
<dbReference type="GO" id="GO:0000976">
    <property type="term" value="F:transcription cis-regulatory region binding"/>
    <property type="evidence" value="ECO:0007669"/>
    <property type="project" value="TreeGrafter"/>
</dbReference>
<evidence type="ECO:0000256" key="1">
    <source>
        <dbReference type="ARBA" id="ARBA00009437"/>
    </source>
</evidence>
<name>A0A418LYV7_9BACT</name>
<dbReference type="PRINTS" id="PR00039">
    <property type="entry name" value="HTHLYSR"/>
</dbReference>
<dbReference type="Gene3D" id="1.10.10.10">
    <property type="entry name" value="Winged helix-like DNA-binding domain superfamily/Winged helix DNA-binding domain"/>
    <property type="match status" value="1"/>
</dbReference>
<organism evidence="6 7">
    <name type="scientific">Fibrisoma montanum</name>
    <dbReference type="NCBI Taxonomy" id="2305895"/>
    <lineage>
        <taxon>Bacteria</taxon>
        <taxon>Pseudomonadati</taxon>
        <taxon>Bacteroidota</taxon>
        <taxon>Cytophagia</taxon>
        <taxon>Cytophagales</taxon>
        <taxon>Spirosomataceae</taxon>
        <taxon>Fibrisoma</taxon>
    </lineage>
</organism>
<dbReference type="FunFam" id="1.10.10.10:FF:000001">
    <property type="entry name" value="LysR family transcriptional regulator"/>
    <property type="match status" value="1"/>
</dbReference>
<feature type="domain" description="HTH lysR-type" evidence="5">
    <location>
        <begin position="1"/>
        <end position="58"/>
    </location>
</feature>
<gene>
    <name evidence="6" type="ORF">DYU11_27935</name>
</gene>
<evidence type="ECO:0000313" key="7">
    <source>
        <dbReference type="Proteomes" id="UP000283523"/>
    </source>
</evidence>
<protein>
    <submittedName>
        <fullName evidence="6">LysR family transcriptional regulator</fullName>
    </submittedName>
</protein>
<evidence type="ECO:0000313" key="6">
    <source>
        <dbReference type="EMBL" id="RIV18411.1"/>
    </source>
</evidence>
<dbReference type="AlphaFoldDB" id="A0A418LYV7"/>
<accession>A0A418LYV7</accession>
<comment type="caution">
    <text evidence="6">The sequence shown here is derived from an EMBL/GenBank/DDBJ whole genome shotgun (WGS) entry which is preliminary data.</text>
</comment>
<comment type="similarity">
    <text evidence="1">Belongs to the LysR transcriptional regulatory family.</text>
</comment>
<dbReference type="SUPFAM" id="SSF53850">
    <property type="entry name" value="Periplasmic binding protein-like II"/>
    <property type="match status" value="1"/>
</dbReference>
<dbReference type="InterPro" id="IPR036388">
    <property type="entry name" value="WH-like_DNA-bd_sf"/>
</dbReference>
<keyword evidence="7" id="KW-1185">Reference proteome</keyword>